<dbReference type="InterPro" id="IPR011413">
    <property type="entry name" value="UCP036540_AIR"/>
</dbReference>
<dbReference type="Pfam" id="PF02769">
    <property type="entry name" value="AIRS_C"/>
    <property type="match status" value="1"/>
</dbReference>
<proteinExistence type="predicted"/>
<accession>A0A1Y3GIE2</accession>
<dbReference type="OrthoDB" id="31494at2157"/>
<gene>
    <name evidence="3" type="ORF">AMET1_0858</name>
</gene>
<dbReference type="SUPFAM" id="SSF55326">
    <property type="entry name" value="PurM N-terminal domain-like"/>
    <property type="match status" value="1"/>
</dbReference>
<evidence type="ECO:0000259" key="2">
    <source>
        <dbReference type="Pfam" id="PF02769"/>
    </source>
</evidence>
<dbReference type="PANTHER" id="PTHR30270:SF0">
    <property type="entry name" value="THIAMINE-MONOPHOSPHATE KINASE"/>
    <property type="match status" value="1"/>
</dbReference>
<dbReference type="InterPro" id="IPR017668">
    <property type="entry name" value="Methan_mark_2"/>
</dbReference>
<dbReference type="InterPro" id="IPR006283">
    <property type="entry name" value="ThiL-like"/>
</dbReference>
<dbReference type="SUPFAM" id="SSF56042">
    <property type="entry name" value="PurM C-terminal domain-like"/>
    <property type="match status" value="1"/>
</dbReference>
<comment type="caution">
    <text evidence="3">The sequence shown here is derived from an EMBL/GenBank/DDBJ whole genome shotgun (WGS) entry which is preliminary data.</text>
</comment>
<dbReference type="RefSeq" id="WP_086637234.1">
    <property type="nucleotide sequence ID" value="NZ_MRZU01000003.1"/>
</dbReference>
<reference evidence="3 4" key="1">
    <citation type="submission" date="2016-12" db="EMBL/GenBank/DDBJ databases">
        <title>Discovery of methanogenic haloarchaea.</title>
        <authorList>
            <person name="Sorokin D.Y."/>
            <person name="Makarova K.S."/>
            <person name="Abbas B."/>
            <person name="Ferrer M."/>
            <person name="Golyshin P.N."/>
        </authorList>
    </citation>
    <scope>NUCLEOTIDE SEQUENCE [LARGE SCALE GENOMIC DNA]</scope>
    <source>
        <strain evidence="3">AMET1</strain>
    </source>
</reference>
<dbReference type="InterPro" id="IPR036921">
    <property type="entry name" value="PurM-like_N_sf"/>
</dbReference>
<dbReference type="InterPro" id="IPR036676">
    <property type="entry name" value="PurM-like_C_sf"/>
</dbReference>
<dbReference type="InterPro" id="IPR016188">
    <property type="entry name" value="PurM-like_N"/>
</dbReference>
<feature type="domain" description="PurM-like C-terminal" evidence="2">
    <location>
        <begin position="185"/>
        <end position="298"/>
    </location>
</feature>
<dbReference type="GO" id="GO:0009030">
    <property type="term" value="F:thiamine-phosphate kinase activity"/>
    <property type="evidence" value="ECO:0007669"/>
    <property type="project" value="InterPro"/>
</dbReference>
<dbReference type="NCBIfam" id="TIGR03267">
    <property type="entry name" value="methan_mark_2"/>
    <property type="match status" value="1"/>
</dbReference>
<feature type="domain" description="PurM-like N-terminal" evidence="1">
    <location>
        <begin position="40"/>
        <end position="144"/>
    </location>
</feature>
<evidence type="ECO:0000313" key="3">
    <source>
        <dbReference type="EMBL" id="OUJ19205.1"/>
    </source>
</evidence>
<dbReference type="Pfam" id="PF00586">
    <property type="entry name" value="AIRS"/>
    <property type="match status" value="1"/>
</dbReference>
<evidence type="ECO:0000313" key="4">
    <source>
        <dbReference type="Proteomes" id="UP000195137"/>
    </source>
</evidence>
<protein>
    <submittedName>
        <fullName evidence="3">Selenophosphate synthetase-related protein</fullName>
    </submittedName>
</protein>
<name>A0A1Y3GIE2_9EURY</name>
<dbReference type="AlphaFoldDB" id="A0A1Y3GIE2"/>
<dbReference type="InterPro" id="IPR010918">
    <property type="entry name" value="PurM-like_C_dom"/>
</dbReference>
<dbReference type="Proteomes" id="UP000195137">
    <property type="component" value="Unassembled WGS sequence"/>
</dbReference>
<sequence>MLKRLASELRNFPGVTRKNPIGPLVEKFADHPENVIASFGEDAAVIEVGDEGLVFAADGIWDKLMRADPFWAGYCSVLVNTHDIAAMGGTPLAMVSICSTSNEGICNRLVEGINTGMDKLNVPMVGGHTNPDCEYNAIDVAIMGTIDLDHVIYSTTANPGDDIVVGIDLEGRVHPSFQYNYDTTTMKDKEILLKQLGSMEKLAQQNLVTAGKDISNPGMVGTAGMMIETCNQGAEIDINSIPKPKNIDMIDWIKMYPGMGFVVTTPPEKTEKAIEVFEKSNLTSKKIGKVRDHRKLIIKDRDKKETIFNFEKDKITGISCRKPKKQHR</sequence>
<dbReference type="CDD" id="cd02192">
    <property type="entry name" value="PurM-like3"/>
    <property type="match status" value="1"/>
</dbReference>
<dbReference type="GO" id="GO:0009228">
    <property type="term" value="P:thiamine biosynthetic process"/>
    <property type="evidence" value="ECO:0007669"/>
    <property type="project" value="InterPro"/>
</dbReference>
<evidence type="ECO:0000259" key="1">
    <source>
        <dbReference type="Pfam" id="PF00586"/>
    </source>
</evidence>
<organism evidence="3 4">
    <name type="scientific">Methanonatronarchaeum thermophilum</name>
    <dbReference type="NCBI Taxonomy" id="1927129"/>
    <lineage>
        <taxon>Archaea</taxon>
        <taxon>Methanobacteriati</taxon>
        <taxon>Methanobacteriota</taxon>
        <taxon>Methanonatronarchaeia</taxon>
        <taxon>Methanonatronarchaeales</taxon>
        <taxon>Methanonatronarchaeaceae</taxon>
        <taxon>Methanonatronarchaeum</taxon>
    </lineage>
</organism>
<dbReference type="EMBL" id="MRZU01000003">
    <property type="protein sequence ID" value="OUJ19205.1"/>
    <property type="molecule type" value="Genomic_DNA"/>
</dbReference>
<dbReference type="PANTHER" id="PTHR30270">
    <property type="entry name" value="THIAMINE-MONOPHOSPHATE KINASE"/>
    <property type="match status" value="1"/>
</dbReference>
<dbReference type="PIRSF" id="PIRSF036540">
    <property type="entry name" value="UCP036540_AIR"/>
    <property type="match status" value="1"/>
</dbReference>
<dbReference type="Gene3D" id="3.30.1330.10">
    <property type="entry name" value="PurM-like, N-terminal domain"/>
    <property type="match status" value="1"/>
</dbReference>
<keyword evidence="4" id="KW-1185">Reference proteome</keyword>
<dbReference type="Gene3D" id="3.90.650.10">
    <property type="entry name" value="PurM-like C-terminal domain"/>
    <property type="match status" value="1"/>
</dbReference>